<evidence type="ECO:0000256" key="1">
    <source>
        <dbReference type="ARBA" id="ARBA00004651"/>
    </source>
</evidence>
<feature type="transmembrane region" description="Helical" evidence="7">
    <location>
        <begin position="34"/>
        <end position="54"/>
    </location>
</feature>
<name>L9XPG3_9EURY</name>
<evidence type="ECO:0000256" key="5">
    <source>
        <dbReference type="ARBA" id="ARBA00022989"/>
    </source>
</evidence>
<dbReference type="STRING" id="1227498.C492_07255"/>
<protein>
    <submittedName>
        <fullName evidence="8">AmiS/UreI transporter</fullName>
    </submittedName>
</protein>
<evidence type="ECO:0000256" key="7">
    <source>
        <dbReference type="SAM" id="Phobius"/>
    </source>
</evidence>
<dbReference type="Pfam" id="PF02293">
    <property type="entry name" value="AmiS_UreI"/>
    <property type="match status" value="1"/>
</dbReference>
<comment type="caution">
    <text evidence="8">The sequence shown here is derived from an EMBL/GenBank/DDBJ whole genome shotgun (WGS) entry which is preliminary data.</text>
</comment>
<feature type="transmembrane region" description="Helical" evidence="7">
    <location>
        <begin position="123"/>
        <end position="142"/>
    </location>
</feature>
<gene>
    <name evidence="8" type="ORF">C492_07255</name>
</gene>
<keyword evidence="2" id="KW-0813">Transport</keyword>
<dbReference type="InterPro" id="IPR003211">
    <property type="entry name" value="AmiSUreI_transpt"/>
</dbReference>
<feature type="transmembrane region" description="Helical" evidence="7">
    <location>
        <begin position="154"/>
        <end position="179"/>
    </location>
</feature>
<dbReference type="InterPro" id="IPR038523">
    <property type="entry name" value="AmiSUreI_transpt_sf"/>
</dbReference>
<feature type="transmembrane region" description="Helical" evidence="7">
    <location>
        <begin position="98"/>
        <end position="117"/>
    </location>
</feature>
<keyword evidence="3" id="KW-1003">Cell membrane</keyword>
<dbReference type="EMBL" id="AOIA01000045">
    <property type="protein sequence ID" value="ELY63417.1"/>
    <property type="molecule type" value="Genomic_DNA"/>
</dbReference>
<accession>L9XPG3</accession>
<proteinExistence type="predicted"/>
<dbReference type="AlphaFoldDB" id="L9XPG3"/>
<comment type="subcellular location">
    <subcellularLocation>
        <location evidence="1">Cell membrane</location>
        <topology evidence="1">Multi-pass membrane protein</topology>
    </subcellularLocation>
</comment>
<keyword evidence="4 7" id="KW-0812">Transmembrane</keyword>
<dbReference type="Gene3D" id="1.25.40.600">
    <property type="match status" value="1"/>
</dbReference>
<evidence type="ECO:0000313" key="8">
    <source>
        <dbReference type="EMBL" id="ELY63417.1"/>
    </source>
</evidence>
<organism evidence="8 9">
    <name type="scientific">Natronococcus jeotgali DSM 18795</name>
    <dbReference type="NCBI Taxonomy" id="1227498"/>
    <lineage>
        <taxon>Archaea</taxon>
        <taxon>Methanobacteriati</taxon>
        <taxon>Methanobacteriota</taxon>
        <taxon>Stenosarchaea group</taxon>
        <taxon>Halobacteria</taxon>
        <taxon>Halobacteriales</taxon>
        <taxon>Natrialbaceae</taxon>
        <taxon>Natronococcus</taxon>
    </lineage>
</organism>
<feature type="transmembrane region" description="Helical" evidence="7">
    <location>
        <begin position="6"/>
        <end position="27"/>
    </location>
</feature>
<evidence type="ECO:0000256" key="3">
    <source>
        <dbReference type="ARBA" id="ARBA00022475"/>
    </source>
</evidence>
<evidence type="ECO:0000313" key="9">
    <source>
        <dbReference type="Proteomes" id="UP000011531"/>
    </source>
</evidence>
<keyword evidence="5 7" id="KW-1133">Transmembrane helix</keyword>
<dbReference type="GO" id="GO:0005886">
    <property type="term" value="C:plasma membrane"/>
    <property type="evidence" value="ECO:0007669"/>
    <property type="project" value="UniProtKB-SubCell"/>
</dbReference>
<evidence type="ECO:0000256" key="6">
    <source>
        <dbReference type="ARBA" id="ARBA00023136"/>
    </source>
</evidence>
<keyword evidence="9" id="KW-1185">Reference proteome</keyword>
<evidence type="ECO:0000256" key="4">
    <source>
        <dbReference type="ARBA" id="ARBA00022692"/>
    </source>
</evidence>
<reference evidence="8 9" key="1">
    <citation type="journal article" date="2014" name="PLoS Genet.">
        <title>Phylogenetically driven sequencing of extremely halophilic archaea reveals strategies for static and dynamic osmo-response.</title>
        <authorList>
            <person name="Becker E.A."/>
            <person name="Seitzer P.M."/>
            <person name="Tritt A."/>
            <person name="Larsen D."/>
            <person name="Krusor M."/>
            <person name="Yao A.I."/>
            <person name="Wu D."/>
            <person name="Madern D."/>
            <person name="Eisen J.A."/>
            <person name="Darling A.E."/>
            <person name="Facciotti M.T."/>
        </authorList>
    </citation>
    <scope>NUCLEOTIDE SEQUENCE [LARGE SCALE GENOMIC DNA]</scope>
    <source>
        <strain evidence="8 9">DSM 18795</strain>
    </source>
</reference>
<dbReference type="RefSeq" id="WP_008421800.1">
    <property type="nucleotide sequence ID" value="NZ_AOIA01000045.1"/>
</dbReference>
<feature type="transmembrane region" description="Helical" evidence="7">
    <location>
        <begin position="66"/>
        <end position="86"/>
    </location>
</feature>
<keyword evidence="6 7" id="KW-0472">Membrane</keyword>
<sequence length="180" mass="20008">MSLYMILGMGLIFVGMVLVVNGIWLLGRGNHRDVAIFNIFVGALLFLMAIWWAFGELWAFGEYESGDAFVAAGTLLFSFTYLWIGANAIRDIGDQRSFGWYCILVTAVAIPTGYLVFLDGDLGLAGLWWIWAVLWATFWVLLGLQLDEYTVPIAWFTTLVGIVTGVAGYLMAAGFWPWAP</sequence>
<evidence type="ECO:0000256" key="2">
    <source>
        <dbReference type="ARBA" id="ARBA00022448"/>
    </source>
</evidence>
<dbReference type="Proteomes" id="UP000011531">
    <property type="component" value="Unassembled WGS sequence"/>
</dbReference>
<dbReference type="OrthoDB" id="342170at2157"/>